<dbReference type="Proteomes" id="UP001151760">
    <property type="component" value="Unassembled WGS sequence"/>
</dbReference>
<reference evidence="1" key="1">
    <citation type="journal article" date="2022" name="Int. J. Mol. Sci.">
        <title>Draft Genome of Tanacetum Coccineum: Genomic Comparison of Closely Related Tanacetum-Family Plants.</title>
        <authorList>
            <person name="Yamashiro T."/>
            <person name="Shiraishi A."/>
            <person name="Nakayama K."/>
            <person name="Satake H."/>
        </authorList>
    </citation>
    <scope>NUCLEOTIDE SEQUENCE</scope>
</reference>
<protein>
    <submittedName>
        <fullName evidence="1">Uncharacterized protein</fullName>
    </submittedName>
</protein>
<gene>
    <name evidence="1" type="ORF">Tco_1079488</name>
</gene>
<name>A0ABQ5HS96_9ASTR</name>
<evidence type="ECO:0000313" key="1">
    <source>
        <dbReference type="EMBL" id="GJT90643.1"/>
    </source>
</evidence>
<accession>A0ABQ5HS96</accession>
<keyword evidence="2" id="KW-1185">Reference proteome</keyword>
<proteinExistence type="predicted"/>
<comment type="caution">
    <text evidence="1">The sequence shown here is derived from an EMBL/GenBank/DDBJ whole genome shotgun (WGS) entry which is preliminary data.</text>
</comment>
<reference evidence="1" key="2">
    <citation type="submission" date="2022-01" db="EMBL/GenBank/DDBJ databases">
        <authorList>
            <person name="Yamashiro T."/>
            <person name="Shiraishi A."/>
            <person name="Satake H."/>
            <person name="Nakayama K."/>
        </authorList>
    </citation>
    <scope>NUCLEOTIDE SEQUENCE</scope>
</reference>
<evidence type="ECO:0000313" key="2">
    <source>
        <dbReference type="Proteomes" id="UP001151760"/>
    </source>
</evidence>
<organism evidence="1 2">
    <name type="scientific">Tanacetum coccineum</name>
    <dbReference type="NCBI Taxonomy" id="301880"/>
    <lineage>
        <taxon>Eukaryota</taxon>
        <taxon>Viridiplantae</taxon>
        <taxon>Streptophyta</taxon>
        <taxon>Embryophyta</taxon>
        <taxon>Tracheophyta</taxon>
        <taxon>Spermatophyta</taxon>
        <taxon>Magnoliopsida</taxon>
        <taxon>eudicotyledons</taxon>
        <taxon>Gunneridae</taxon>
        <taxon>Pentapetalae</taxon>
        <taxon>asterids</taxon>
        <taxon>campanulids</taxon>
        <taxon>Asterales</taxon>
        <taxon>Asteraceae</taxon>
        <taxon>Asteroideae</taxon>
        <taxon>Anthemideae</taxon>
        <taxon>Anthemidinae</taxon>
        <taxon>Tanacetum</taxon>
    </lineage>
</organism>
<dbReference type="EMBL" id="BQNB010019941">
    <property type="protein sequence ID" value="GJT90643.1"/>
    <property type="molecule type" value="Genomic_DNA"/>
</dbReference>
<sequence length="150" mass="17273">MATTATQQIALDNALVSPDKQVEIGKCNMRINSEKTQKELTYQVVLDTLALTTCYPPFLITASILVIYMQQFWDTINKHGSSYQFKICKKRLSVDMEVFKEILQICHRLSDQEFDEPPSEEEILSFIKELGHTRKIKNITAVVVDHMHQP</sequence>